<protein>
    <submittedName>
        <fullName evidence="3">Uncharacterized protein</fullName>
    </submittedName>
</protein>
<evidence type="ECO:0000313" key="3">
    <source>
        <dbReference type="EMBL" id="SEM96114.1"/>
    </source>
</evidence>
<dbReference type="RefSeq" id="WP_093665235.1">
    <property type="nucleotide sequence ID" value="NZ_FOCF01000003.1"/>
</dbReference>
<sequence length="122" mass="13005">MLTYFACFAAVIGYWAWQRSRYERRLIAPTAQAHALADAAAMALVIALLWVGGSAAARWGIVAAQGLPGATIGAILGVILSDPLRQAILRGSRQGRNVSTLRDASRPAGVDPRKDDLPPPRD</sequence>
<proteinExistence type="predicted"/>
<feature type="region of interest" description="Disordered" evidence="1">
    <location>
        <begin position="93"/>
        <end position="122"/>
    </location>
</feature>
<name>A0A1H8CNT8_9SPHN</name>
<feature type="compositionally biased region" description="Basic and acidic residues" evidence="1">
    <location>
        <begin position="111"/>
        <end position="122"/>
    </location>
</feature>
<evidence type="ECO:0000256" key="2">
    <source>
        <dbReference type="SAM" id="Phobius"/>
    </source>
</evidence>
<dbReference type="AlphaFoldDB" id="A0A1H8CNT8"/>
<reference evidence="4" key="1">
    <citation type="submission" date="2016-10" db="EMBL/GenBank/DDBJ databases">
        <authorList>
            <person name="Varghese N."/>
            <person name="Submissions S."/>
        </authorList>
    </citation>
    <scope>NUCLEOTIDE SEQUENCE [LARGE SCALE GENOMIC DNA]</scope>
    <source>
        <strain evidence="4">S6-262</strain>
    </source>
</reference>
<evidence type="ECO:0000313" key="4">
    <source>
        <dbReference type="Proteomes" id="UP000199206"/>
    </source>
</evidence>
<gene>
    <name evidence="3" type="ORF">SAMN05192583_1674</name>
</gene>
<keyword evidence="2" id="KW-0472">Membrane</keyword>
<organism evidence="3 4">
    <name type="scientific">Sphingomonas gellani</name>
    <dbReference type="NCBI Taxonomy" id="1166340"/>
    <lineage>
        <taxon>Bacteria</taxon>
        <taxon>Pseudomonadati</taxon>
        <taxon>Pseudomonadota</taxon>
        <taxon>Alphaproteobacteria</taxon>
        <taxon>Sphingomonadales</taxon>
        <taxon>Sphingomonadaceae</taxon>
        <taxon>Sphingomonas</taxon>
    </lineage>
</organism>
<keyword evidence="2" id="KW-0812">Transmembrane</keyword>
<keyword evidence="4" id="KW-1185">Reference proteome</keyword>
<feature type="transmembrane region" description="Helical" evidence="2">
    <location>
        <begin position="57"/>
        <end position="80"/>
    </location>
</feature>
<dbReference type="STRING" id="1166340.SAMN05192583_1674"/>
<dbReference type="EMBL" id="FOCF01000003">
    <property type="protein sequence ID" value="SEM96114.1"/>
    <property type="molecule type" value="Genomic_DNA"/>
</dbReference>
<feature type="transmembrane region" description="Helical" evidence="2">
    <location>
        <begin position="26"/>
        <end position="51"/>
    </location>
</feature>
<evidence type="ECO:0000256" key="1">
    <source>
        <dbReference type="SAM" id="MobiDB-lite"/>
    </source>
</evidence>
<dbReference type="Proteomes" id="UP000199206">
    <property type="component" value="Unassembled WGS sequence"/>
</dbReference>
<accession>A0A1H8CNT8</accession>
<keyword evidence="2" id="KW-1133">Transmembrane helix</keyword>